<dbReference type="InterPro" id="IPR036388">
    <property type="entry name" value="WH-like_DNA-bd_sf"/>
</dbReference>
<dbReference type="PANTHER" id="PTHR33204:SF37">
    <property type="entry name" value="HTH-TYPE TRANSCRIPTIONAL REGULATOR YODB"/>
    <property type="match status" value="1"/>
</dbReference>
<sequence length="114" mass="13252">MANHEPNQKLCPKFEFAFELLGKRWTGLIIRVLLEGPKRFKEISTYIPAMSDKMLAERFKELEATGIVTRKIYPETPVRIEYALTEKGKALKPAMDEVQNWAEAWLERPQEEDG</sequence>
<keyword evidence="2" id="KW-0238">DNA-binding</keyword>
<dbReference type="SUPFAM" id="SSF46785">
    <property type="entry name" value="Winged helix' DNA-binding domain"/>
    <property type="match status" value="1"/>
</dbReference>
<evidence type="ECO:0000256" key="3">
    <source>
        <dbReference type="ARBA" id="ARBA00023163"/>
    </source>
</evidence>
<evidence type="ECO:0000259" key="4">
    <source>
        <dbReference type="PROSITE" id="PS51118"/>
    </source>
</evidence>
<keyword evidence="1" id="KW-0805">Transcription regulation</keyword>
<keyword evidence="3" id="KW-0804">Transcription</keyword>
<evidence type="ECO:0000313" key="6">
    <source>
        <dbReference type="Proteomes" id="UP000199387"/>
    </source>
</evidence>
<dbReference type="AlphaFoldDB" id="A0A1G6I984"/>
<keyword evidence="6" id="KW-1185">Reference proteome</keyword>
<dbReference type="EMBL" id="FMZA01000002">
    <property type="protein sequence ID" value="SDC02316.1"/>
    <property type="molecule type" value="Genomic_DNA"/>
</dbReference>
<dbReference type="STRING" id="1236220.SAMN04488112_10292"/>
<evidence type="ECO:0000313" key="5">
    <source>
        <dbReference type="EMBL" id="SDC02316.1"/>
    </source>
</evidence>
<dbReference type="Gene3D" id="1.10.10.10">
    <property type="entry name" value="Winged helix-like DNA-binding domain superfamily/Winged helix DNA-binding domain"/>
    <property type="match status" value="1"/>
</dbReference>
<dbReference type="GO" id="GO:0003677">
    <property type="term" value="F:DNA binding"/>
    <property type="evidence" value="ECO:0007669"/>
    <property type="project" value="UniProtKB-KW"/>
</dbReference>
<dbReference type="InterPro" id="IPR002577">
    <property type="entry name" value="HTH_HxlR"/>
</dbReference>
<gene>
    <name evidence="5" type="ORF">SAMN04488112_10292</name>
</gene>
<feature type="domain" description="HTH hxlR-type" evidence="4">
    <location>
        <begin position="11"/>
        <end position="110"/>
    </location>
</feature>
<accession>A0A1G6I984</accession>
<proteinExistence type="predicted"/>
<dbReference type="PANTHER" id="PTHR33204">
    <property type="entry name" value="TRANSCRIPTIONAL REGULATOR, MARR FAMILY"/>
    <property type="match status" value="1"/>
</dbReference>
<organism evidence="5 6">
    <name type="scientific">Melghirimyces thermohalophilus</name>
    <dbReference type="NCBI Taxonomy" id="1236220"/>
    <lineage>
        <taxon>Bacteria</taxon>
        <taxon>Bacillati</taxon>
        <taxon>Bacillota</taxon>
        <taxon>Bacilli</taxon>
        <taxon>Bacillales</taxon>
        <taxon>Thermoactinomycetaceae</taxon>
        <taxon>Melghirimyces</taxon>
    </lineage>
</organism>
<protein>
    <submittedName>
        <fullName evidence="5">Transcriptional regulator, HxlR family</fullName>
    </submittedName>
</protein>
<dbReference type="OrthoDB" id="9800966at2"/>
<reference evidence="5 6" key="1">
    <citation type="submission" date="2016-10" db="EMBL/GenBank/DDBJ databases">
        <authorList>
            <person name="de Groot N.N."/>
        </authorList>
    </citation>
    <scope>NUCLEOTIDE SEQUENCE [LARGE SCALE GENOMIC DNA]</scope>
    <source>
        <strain evidence="5 6">DSM 45514</strain>
    </source>
</reference>
<evidence type="ECO:0000256" key="1">
    <source>
        <dbReference type="ARBA" id="ARBA00023015"/>
    </source>
</evidence>
<dbReference type="RefSeq" id="WP_091566003.1">
    <property type="nucleotide sequence ID" value="NZ_FMZA01000002.1"/>
</dbReference>
<dbReference type="InterPro" id="IPR036390">
    <property type="entry name" value="WH_DNA-bd_sf"/>
</dbReference>
<dbReference type="PROSITE" id="PS51118">
    <property type="entry name" value="HTH_HXLR"/>
    <property type="match status" value="1"/>
</dbReference>
<dbReference type="Pfam" id="PF01638">
    <property type="entry name" value="HxlR"/>
    <property type="match status" value="1"/>
</dbReference>
<evidence type="ECO:0000256" key="2">
    <source>
        <dbReference type="ARBA" id="ARBA00023125"/>
    </source>
</evidence>
<name>A0A1G6I984_9BACL</name>
<dbReference type="Proteomes" id="UP000199387">
    <property type="component" value="Unassembled WGS sequence"/>
</dbReference>